<feature type="compositionally biased region" description="Low complexity" evidence="3">
    <location>
        <begin position="1"/>
        <end position="14"/>
    </location>
</feature>
<dbReference type="InterPro" id="IPR001647">
    <property type="entry name" value="HTH_TetR"/>
</dbReference>
<evidence type="ECO:0000259" key="4">
    <source>
        <dbReference type="PROSITE" id="PS50977"/>
    </source>
</evidence>
<dbReference type="RefSeq" id="WP_176162243.1">
    <property type="nucleotide sequence ID" value="NZ_CP054929.1"/>
</dbReference>
<proteinExistence type="predicted"/>
<evidence type="ECO:0000256" key="1">
    <source>
        <dbReference type="ARBA" id="ARBA00023125"/>
    </source>
</evidence>
<sequence length="324" mass="33410">MNAQPAEPTRAAPARPTPDPVVSPSALRREPRQRRSREKVDRIMDAAVGLVVREGYAAATTTRIAEAAGVGLATLYGFFTDRRAVFRAASARNLDAFLGRLDQLLARAGFTHWSEAATAGFDEYVRMSRADVGFRMVLFGDVADDRLLAEGRRNDEVVADRLAELIGTRFGVVVDDRLRTALLTAVAAGDALVKLAFECDPEQGDPAVLAEARRVVQGIFERGGPREYGAPAARPAPPHDQAVPPAPVPAGPAPATATPAAATPAGPTASALAAPPAAPPPVRQAGPAPSTAVAVPGAREGETGSESEGSAPAERGAGGGPAVA</sequence>
<name>A0A7H8N7P5_9ACTN</name>
<feature type="domain" description="HTH tetR-type" evidence="4">
    <location>
        <begin position="37"/>
        <end position="97"/>
    </location>
</feature>
<evidence type="ECO:0000313" key="6">
    <source>
        <dbReference type="Proteomes" id="UP000509303"/>
    </source>
</evidence>
<keyword evidence="1 2" id="KW-0238">DNA-binding</keyword>
<dbReference type="Pfam" id="PF00440">
    <property type="entry name" value="TetR_N"/>
    <property type="match status" value="1"/>
</dbReference>
<dbReference type="AlphaFoldDB" id="A0A7H8N7P5"/>
<dbReference type="InterPro" id="IPR009057">
    <property type="entry name" value="Homeodomain-like_sf"/>
</dbReference>
<dbReference type="GO" id="GO:0003677">
    <property type="term" value="F:DNA binding"/>
    <property type="evidence" value="ECO:0007669"/>
    <property type="project" value="UniProtKB-UniRule"/>
</dbReference>
<feature type="DNA-binding region" description="H-T-H motif" evidence="2">
    <location>
        <begin position="60"/>
        <end position="79"/>
    </location>
</feature>
<reference evidence="5 6" key="1">
    <citation type="submission" date="2020-06" db="EMBL/GenBank/DDBJ databases">
        <title>Genome mining for natural products.</title>
        <authorList>
            <person name="Zhang B."/>
            <person name="Shi J."/>
            <person name="Ge H."/>
        </authorList>
    </citation>
    <scope>NUCLEOTIDE SEQUENCE [LARGE SCALE GENOMIC DNA]</scope>
    <source>
        <strain evidence="5 6">NA00687</strain>
    </source>
</reference>
<dbReference type="PRINTS" id="PR00455">
    <property type="entry name" value="HTHTETR"/>
</dbReference>
<protein>
    <submittedName>
        <fullName evidence="5">TetR/AcrR family transcriptional regulator</fullName>
    </submittedName>
</protein>
<evidence type="ECO:0000256" key="2">
    <source>
        <dbReference type="PROSITE-ProRule" id="PRU00335"/>
    </source>
</evidence>
<feature type="compositionally biased region" description="Low complexity" evidence="3">
    <location>
        <begin position="304"/>
        <end position="315"/>
    </location>
</feature>
<keyword evidence="6" id="KW-1185">Reference proteome</keyword>
<organism evidence="5 6">
    <name type="scientific">Streptomyces buecherae</name>
    <dbReference type="NCBI Taxonomy" id="2763006"/>
    <lineage>
        <taxon>Bacteria</taxon>
        <taxon>Bacillati</taxon>
        <taxon>Actinomycetota</taxon>
        <taxon>Actinomycetes</taxon>
        <taxon>Kitasatosporales</taxon>
        <taxon>Streptomycetaceae</taxon>
        <taxon>Streptomyces</taxon>
    </lineage>
</organism>
<feature type="compositionally biased region" description="Pro residues" evidence="3">
    <location>
        <begin position="234"/>
        <end position="252"/>
    </location>
</feature>
<dbReference type="Pfam" id="PF17928">
    <property type="entry name" value="TetR_C_22"/>
    <property type="match status" value="1"/>
</dbReference>
<feature type="region of interest" description="Disordered" evidence="3">
    <location>
        <begin position="226"/>
        <end position="324"/>
    </location>
</feature>
<dbReference type="Gene3D" id="1.10.357.10">
    <property type="entry name" value="Tetracycline Repressor, domain 2"/>
    <property type="match status" value="1"/>
</dbReference>
<dbReference type="SUPFAM" id="SSF46689">
    <property type="entry name" value="Homeodomain-like"/>
    <property type="match status" value="1"/>
</dbReference>
<dbReference type="InterPro" id="IPR041674">
    <property type="entry name" value="TetR_C_22"/>
</dbReference>
<feature type="region of interest" description="Disordered" evidence="3">
    <location>
        <begin position="1"/>
        <end position="39"/>
    </location>
</feature>
<dbReference type="Proteomes" id="UP000509303">
    <property type="component" value="Chromosome"/>
</dbReference>
<dbReference type="PROSITE" id="PS50977">
    <property type="entry name" value="HTH_TETR_2"/>
    <property type="match status" value="1"/>
</dbReference>
<evidence type="ECO:0000256" key="3">
    <source>
        <dbReference type="SAM" id="MobiDB-lite"/>
    </source>
</evidence>
<dbReference type="EMBL" id="CP054929">
    <property type="protein sequence ID" value="QKW50507.1"/>
    <property type="molecule type" value="Genomic_DNA"/>
</dbReference>
<feature type="compositionally biased region" description="Low complexity" evidence="3">
    <location>
        <begin position="253"/>
        <end position="275"/>
    </location>
</feature>
<accession>A0A7H8N7P5</accession>
<evidence type="ECO:0000313" key="5">
    <source>
        <dbReference type="EMBL" id="QKW50507.1"/>
    </source>
</evidence>
<gene>
    <name evidence="5" type="ORF">HUT08_14310</name>
</gene>